<dbReference type="EMBL" id="JAOTPV010000004">
    <property type="protein sequence ID" value="KAJ4483544.1"/>
    <property type="molecule type" value="Genomic_DNA"/>
</dbReference>
<keyword evidence="2" id="KW-1185">Reference proteome</keyword>
<gene>
    <name evidence="1" type="ORF">J3R30DRAFT_3698383</name>
</gene>
<evidence type="ECO:0000313" key="2">
    <source>
        <dbReference type="Proteomes" id="UP001150266"/>
    </source>
</evidence>
<proteinExistence type="predicted"/>
<dbReference type="OrthoDB" id="1933717at2759"/>
<dbReference type="Proteomes" id="UP001150266">
    <property type="component" value="Unassembled WGS sequence"/>
</dbReference>
<reference evidence="1" key="1">
    <citation type="submission" date="2022-08" db="EMBL/GenBank/DDBJ databases">
        <title>A Global Phylogenomic Analysis of the Shiitake Genus Lentinula.</title>
        <authorList>
            <consortium name="DOE Joint Genome Institute"/>
            <person name="Sierra-Patev S."/>
            <person name="Min B."/>
            <person name="Naranjo-Ortiz M."/>
            <person name="Looney B."/>
            <person name="Konkel Z."/>
            <person name="Slot J.C."/>
            <person name="Sakamoto Y."/>
            <person name="Steenwyk J.L."/>
            <person name="Rokas A."/>
            <person name="Carro J."/>
            <person name="Camarero S."/>
            <person name="Ferreira P."/>
            <person name="Molpeceres G."/>
            <person name="Ruiz-Duenas F.J."/>
            <person name="Serrano A."/>
            <person name="Henrissat B."/>
            <person name="Drula E."/>
            <person name="Hughes K.W."/>
            <person name="Mata J.L."/>
            <person name="Ishikawa N.K."/>
            <person name="Vargas-Isla R."/>
            <person name="Ushijima S."/>
            <person name="Smith C.A."/>
            <person name="Ahrendt S."/>
            <person name="Andreopoulos W."/>
            <person name="He G."/>
            <person name="Labutti K."/>
            <person name="Lipzen A."/>
            <person name="Ng V."/>
            <person name="Riley R."/>
            <person name="Sandor L."/>
            <person name="Barry K."/>
            <person name="Martinez A.T."/>
            <person name="Xiao Y."/>
            <person name="Gibbons J.G."/>
            <person name="Terashima K."/>
            <person name="Grigoriev I.V."/>
            <person name="Hibbett D.S."/>
        </authorList>
    </citation>
    <scope>NUCLEOTIDE SEQUENCE</scope>
    <source>
        <strain evidence="1">JLM2183</strain>
    </source>
</reference>
<name>A0A9W9DSI9_9AGAR</name>
<evidence type="ECO:0000313" key="1">
    <source>
        <dbReference type="EMBL" id="KAJ4483544.1"/>
    </source>
</evidence>
<protein>
    <recommendedName>
        <fullName evidence="3">NAD(P)-binding protein</fullName>
    </recommendedName>
</protein>
<evidence type="ECO:0008006" key="3">
    <source>
        <dbReference type="Google" id="ProtNLM"/>
    </source>
</evidence>
<comment type="caution">
    <text evidence="1">The sequence shown here is derived from an EMBL/GenBank/DDBJ whole genome shotgun (WGS) entry which is preliminary data.</text>
</comment>
<organism evidence="1 2">
    <name type="scientific">Lentinula aciculospora</name>
    <dbReference type="NCBI Taxonomy" id="153920"/>
    <lineage>
        <taxon>Eukaryota</taxon>
        <taxon>Fungi</taxon>
        <taxon>Dikarya</taxon>
        <taxon>Basidiomycota</taxon>
        <taxon>Agaricomycotina</taxon>
        <taxon>Agaricomycetes</taxon>
        <taxon>Agaricomycetidae</taxon>
        <taxon>Agaricales</taxon>
        <taxon>Marasmiineae</taxon>
        <taxon>Omphalotaceae</taxon>
        <taxon>Lentinula</taxon>
    </lineage>
</organism>
<sequence>MSAKFLYQPLRPVGQQVNLVDVSTAGIHRTQVAYATCKTVFTTLIGRIADEHPVEDVHFVSFHPGVLYSEGAARFLDEGLIERDKMTLPADYAVWAASPKRLDDEKGFLIVAVQGLTEVSMDALLNKKDHL</sequence>
<accession>A0A9W9DSI9</accession>
<dbReference type="AlphaFoldDB" id="A0A9W9DSI9"/>